<evidence type="ECO:0000256" key="1">
    <source>
        <dbReference type="ARBA" id="ARBA00022729"/>
    </source>
</evidence>
<keyword evidence="4" id="KW-1185">Reference proteome</keyword>
<evidence type="ECO:0000313" key="4">
    <source>
        <dbReference type="Proteomes" id="UP000265020"/>
    </source>
</evidence>
<dbReference type="GO" id="GO:0009986">
    <property type="term" value="C:cell surface"/>
    <property type="evidence" value="ECO:0007669"/>
    <property type="project" value="TreeGrafter"/>
</dbReference>
<dbReference type="GO" id="GO:0007160">
    <property type="term" value="P:cell-matrix adhesion"/>
    <property type="evidence" value="ECO:0007669"/>
    <property type="project" value="TreeGrafter"/>
</dbReference>
<dbReference type="Ensembl" id="ENSCVAT00000014165.1">
    <property type="protein sequence ID" value="ENSCVAP00000000976.1"/>
    <property type="gene ID" value="ENSCVAG00000001938.1"/>
</dbReference>
<keyword evidence="1" id="KW-0732">Signal</keyword>
<protein>
    <submittedName>
        <fullName evidence="3">Otoancorin</fullName>
    </submittedName>
</protein>
<evidence type="ECO:0000313" key="3">
    <source>
        <dbReference type="Ensembl" id="ENSCVAP00000000976.1"/>
    </source>
</evidence>
<sequence>MAKKMMMKCYNQGYPLPKMTLLKTIFNNSNPLEGGRAVDQSNNLLSTFLQVQDLVTGVTNKNSPNALPMDAPETWMWNCSNLPAVIRMIKNSVDPSCCYMKAFVAPMSWAMLRAQPENYLNSSDYKTLLWAAKPVLEDIPSARMMLPARVGKDNMGPMMNMLTEVYTVMTEEQRDKVLNWAKEQVLQNNFSCTMRPSSGPRSPMLESCKPTLEWLDSETLTMMGPYLSNLRPDDVDSSPKETLCGFFLSGQLRSNMTTKMNPSLGRKFLQRIKECSNVSEQIDKLGPLACYYDASNLTPSSSKKLLSLLDDCDPNPTIFELKKRLVNSVMTGSNKYQELRDLGSSVTLLSPKQLSKLTTENLKSVLKNLGTGVKWSRSQLRVLVKNQLGEKKCDKLSGEKLMELQSVAAGLPSCVIKNVKPQDILSNTETMKTISKQLRKGQLKTMLQGLSENVPPSELVQKLDGPLLRSISLKALKKANISSLEEVENKTWSLPQAAYLAKKMHDQKQLHYRRLNSVLQGITCNMIDQVNDSYVLDMAQSITETPQWLSKFQAQCAAWKVFKTLEKERPDYFKNITVLELERIPTVLLIHLLPSKIKELPQTLCPVFLGKMEMADLTSLPPRAPSRPALTERALRCLLNGKNISGLTSPDVPRLGPLLCEMKPSTLRLMAPEVLKFSLQAMASCKHIPQPHWTDLIQLVNQVFGSPSDWPAETMESLGPLILMDDNATSSLPNKPWMKDVLIYLKPRLTQISDALRKKIFDLTTDVTASNVARKRRAVIEDLSSNGTEPTVAFVEELGLDNVFWTAANLELLSNSTFLATVETLGSVPGYSSDQLDRLYRKAVEVFGPVANMTEDVIVQLGCITQGFSNSELEKLPFSLDSLDEIGTCGWRDSQLASVWKAVAEYNNLTAKLLGSAEMVQLSRFICGLSSKEISQLSVAAFSDAVGSLDAPHCPVKVLQELKNVAISAFGDPCNWTEAQVSDLNNIIAGLNNTEMASLSPSVFPFISKSIISQIPPENFAALSVVQMLALGPDNAAMVTSEQREVLTEEQLSVLEKVRTGESEEGKQSQSTESGAPGLNLEGISTFMKPILVLLFGFLLL</sequence>
<reference evidence="3" key="1">
    <citation type="submission" date="2025-08" db="UniProtKB">
        <authorList>
            <consortium name="Ensembl"/>
        </authorList>
    </citation>
    <scope>IDENTIFICATION</scope>
</reference>
<dbReference type="PANTHER" id="PTHR23412">
    <property type="entry name" value="STEREOCILIN RELATED"/>
    <property type="match status" value="1"/>
</dbReference>
<evidence type="ECO:0000256" key="2">
    <source>
        <dbReference type="ARBA" id="ARBA00023180"/>
    </source>
</evidence>
<organism evidence="3 4">
    <name type="scientific">Cyprinodon variegatus</name>
    <name type="common">Sheepshead minnow</name>
    <dbReference type="NCBI Taxonomy" id="28743"/>
    <lineage>
        <taxon>Eukaryota</taxon>
        <taxon>Metazoa</taxon>
        <taxon>Chordata</taxon>
        <taxon>Craniata</taxon>
        <taxon>Vertebrata</taxon>
        <taxon>Euteleostomi</taxon>
        <taxon>Actinopterygii</taxon>
        <taxon>Neopterygii</taxon>
        <taxon>Teleostei</taxon>
        <taxon>Neoteleostei</taxon>
        <taxon>Acanthomorphata</taxon>
        <taxon>Ovalentaria</taxon>
        <taxon>Atherinomorphae</taxon>
        <taxon>Cyprinodontiformes</taxon>
        <taxon>Cyprinodontidae</taxon>
        <taxon>Cyprinodon</taxon>
    </lineage>
</organism>
<dbReference type="AlphaFoldDB" id="A0A3Q2C8D2"/>
<dbReference type="GeneTree" id="ENSGT00950000182957"/>
<reference evidence="3" key="2">
    <citation type="submission" date="2025-09" db="UniProtKB">
        <authorList>
            <consortium name="Ensembl"/>
        </authorList>
    </citation>
    <scope>IDENTIFICATION</scope>
</reference>
<dbReference type="InterPro" id="IPR026664">
    <property type="entry name" value="Stereocilin-rel"/>
</dbReference>
<dbReference type="PANTHER" id="PTHR23412:SF21">
    <property type="entry name" value="OTOANCORIN ISOFORM X1"/>
    <property type="match status" value="1"/>
</dbReference>
<keyword evidence="2" id="KW-0325">Glycoprotein</keyword>
<name>A0A3Q2C8D2_CYPVA</name>
<accession>A0A3Q2C8D2</accession>
<proteinExistence type="predicted"/>
<dbReference type="Proteomes" id="UP000265020">
    <property type="component" value="Unassembled WGS sequence"/>
</dbReference>